<evidence type="ECO:0000256" key="2">
    <source>
        <dbReference type="SAM" id="Phobius"/>
    </source>
</evidence>
<organism evidence="3 4">
    <name type="scientific">Haloglomus irregulare</name>
    <dbReference type="NCBI Taxonomy" id="2234134"/>
    <lineage>
        <taxon>Archaea</taxon>
        <taxon>Methanobacteriati</taxon>
        <taxon>Methanobacteriota</taxon>
        <taxon>Stenosarchaea group</taxon>
        <taxon>Halobacteria</taxon>
        <taxon>Halobacteriales</taxon>
        <taxon>Natronomonadaceae</taxon>
        <taxon>Haloglomus</taxon>
    </lineage>
</organism>
<keyword evidence="4" id="KW-1185">Reference proteome</keyword>
<accession>A0A554NGN7</accession>
<feature type="transmembrane region" description="Helical" evidence="2">
    <location>
        <begin position="75"/>
        <end position="96"/>
    </location>
</feature>
<comment type="caution">
    <text evidence="3">The sequence shown here is derived from an EMBL/GenBank/DDBJ whole genome shotgun (WGS) entry which is preliminary data.</text>
</comment>
<evidence type="ECO:0000313" key="4">
    <source>
        <dbReference type="Proteomes" id="UP000319894"/>
    </source>
</evidence>
<feature type="region of interest" description="Disordered" evidence="1">
    <location>
        <begin position="101"/>
        <end position="138"/>
    </location>
</feature>
<feature type="region of interest" description="Disordered" evidence="1">
    <location>
        <begin position="1"/>
        <end position="65"/>
    </location>
</feature>
<keyword evidence="2" id="KW-1133">Transmembrane helix</keyword>
<reference evidence="3 4" key="1">
    <citation type="submission" date="2018-06" db="EMBL/GenBank/DDBJ databases">
        <title>Natronomonas sp. F16-60 a new haloarchaeon isolated from a solar saltern of Isla Cristina, Huelva, Spain.</title>
        <authorList>
            <person name="Duran-Viseras A."/>
            <person name="Sanchez-Porro C."/>
            <person name="Ventosa A."/>
        </authorList>
    </citation>
    <scope>NUCLEOTIDE SEQUENCE [LARGE SCALE GENOMIC DNA]</scope>
    <source>
        <strain evidence="3 4">F16-60</strain>
    </source>
</reference>
<dbReference type="EMBL" id="QMDX01000001">
    <property type="protein sequence ID" value="TSD16150.1"/>
    <property type="molecule type" value="Genomic_DNA"/>
</dbReference>
<dbReference type="InParanoid" id="A0A554NGN7"/>
<gene>
    <name evidence="3" type="ORF">DP107_03000</name>
</gene>
<proteinExistence type="predicted"/>
<keyword evidence="2" id="KW-0812">Transmembrane</keyword>
<evidence type="ECO:0000256" key="1">
    <source>
        <dbReference type="SAM" id="MobiDB-lite"/>
    </source>
</evidence>
<evidence type="ECO:0000313" key="3">
    <source>
        <dbReference type="EMBL" id="TSD16150.1"/>
    </source>
</evidence>
<name>A0A554NGN7_9EURY</name>
<dbReference type="Proteomes" id="UP000319894">
    <property type="component" value="Unassembled WGS sequence"/>
</dbReference>
<sequence>MVETGDVPFGHPRCSGEFRPSNLSNAGLADADLPDGTERWPQRVAPTAYSPADRLRRLTGSHPGRYLVPRDPHPIGIRFAFAVSGIIAATVATGWFELGTWRGTDLSGSSNDTDRSVEGATQGEGGDETESGTATSEA</sequence>
<keyword evidence="2" id="KW-0472">Membrane</keyword>
<dbReference type="AlphaFoldDB" id="A0A554NGN7"/>
<protein>
    <submittedName>
        <fullName evidence="3">Uncharacterized protein</fullName>
    </submittedName>
</protein>